<keyword evidence="3" id="KW-1185">Reference proteome</keyword>
<comment type="caution">
    <text evidence="2">The sequence shown here is derived from an EMBL/GenBank/DDBJ whole genome shotgun (WGS) entry which is preliminary data.</text>
</comment>
<dbReference type="Proteomes" id="UP001305647">
    <property type="component" value="Unassembled WGS sequence"/>
</dbReference>
<proteinExistence type="predicted"/>
<feature type="compositionally biased region" description="Basic and acidic residues" evidence="1">
    <location>
        <begin position="26"/>
        <end position="45"/>
    </location>
</feature>
<organism evidence="2 3">
    <name type="scientific">Parathielavia hyrcaniae</name>
    <dbReference type="NCBI Taxonomy" id="113614"/>
    <lineage>
        <taxon>Eukaryota</taxon>
        <taxon>Fungi</taxon>
        <taxon>Dikarya</taxon>
        <taxon>Ascomycota</taxon>
        <taxon>Pezizomycotina</taxon>
        <taxon>Sordariomycetes</taxon>
        <taxon>Sordariomycetidae</taxon>
        <taxon>Sordariales</taxon>
        <taxon>Chaetomiaceae</taxon>
        <taxon>Parathielavia</taxon>
    </lineage>
</organism>
<dbReference type="AlphaFoldDB" id="A0AAN6PWU3"/>
<feature type="region of interest" description="Disordered" evidence="1">
    <location>
        <begin position="1"/>
        <end position="51"/>
    </location>
</feature>
<gene>
    <name evidence="2" type="ORF">N658DRAFT_163696</name>
</gene>
<reference evidence="2" key="2">
    <citation type="submission" date="2023-05" db="EMBL/GenBank/DDBJ databases">
        <authorList>
            <consortium name="Lawrence Berkeley National Laboratory"/>
            <person name="Steindorff A."/>
            <person name="Hensen N."/>
            <person name="Bonometti L."/>
            <person name="Westerberg I."/>
            <person name="Brannstrom I.O."/>
            <person name="Guillou S."/>
            <person name="Cros-Aarteil S."/>
            <person name="Calhoun S."/>
            <person name="Haridas S."/>
            <person name="Kuo A."/>
            <person name="Mondo S."/>
            <person name="Pangilinan J."/>
            <person name="Riley R."/>
            <person name="Labutti K."/>
            <person name="Andreopoulos B."/>
            <person name="Lipzen A."/>
            <person name="Chen C."/>
            <person name="Yanf M."/>
            <person name="Daum C."/>
            <person name="Ng V."/>
            <person name="Clum A."/>
            <person name="Ohm R."/>
            <person name="Martin F."/>
            <person name="Silar P."/>
            <person name="Natvig D."/>
            <person name="Lalanne C."/>
            <person name="Gautier V."/>
            <person name="Ament-Velasquez S.L."/>
            <person name="Kruys A."/>
            <person name="Hutchinson M.I."/>
            <person name="Powell A.J."/>
            <person name="Barry K."/>
            <person name="Miller A.N."/>
            <person name="Grigoriev I.V."/>
            <person name="Debuchy R."/>
            <person name="Gladieux P."/>
            <person name="Thoren M.H."/>
            <person name="Johannesson H."/>
        </authorList>
    </citation>
    <scope>NUCLEOTIDE SEQUENCE</scope>
    <source>
        <strain evidence="2">CBS 757.83</strain>
    </source>
</reference>
<evidence type="ECO:0000256" key="1">
    <source>
        <dbReference type="SAM" id="MobiDB-lite"/>
    </source>
</evidence>
<evidence type="ECO:0000313" key="2">
    <source>
        <dbReference type="EMBL" id="KAK4099429.1"/>
    </source>
</evidence>
<name>A0AAN6PWU3_9PEZI</name>
<protein>
    <submittedName>
        <fullName evidence="2">Uncharacterized protein</fullName>
    </submittedName>
</protein>
<reference evidence="2" key="1">
    <citation type="journal article" date="2023" name="Mol. Phylogenet. Evol.">
        <title>Genome-scale phylogeny and comparative genomics of the fungal order Sordariales.</title>
        <authorList>
            <person name="Hensen N."/>
            <person name="Bonometti L."/>
            <person name="Westerberg I."/>
            <person name="Brannstrom I.O."/>
            <person name="Guillou S."/>
            <person name="Cros-Aarteil S."/>
            <person name="Calhoun S."/>
            <person name="Haridas S."/>
            <person name="Kuo A."/>
            <person name="Mondo S."/>
            <person name="Pangilinan J."/>
            <person name="Riley R."/>
            <person name="LaButti K."/>
            <person name="Andreopoulos B."/>
            <person name="Lipzen A."/>
            <person name="Chen C."/>
            <person name="Yan M."/>
            <person name="Daum C."/>
            <person name="Ng V."/>
            <person name="Clum A."/>
            <person name="Steindorff A."/>
            <person name="Ohm R.A."/>
            <person name="Martin F."/>
            <person name="Silar P."/>
            <person name="Natvig D.O."/>
            <person name="Lalanne C."/>
            <person name="Gautier V."/>
            <person name="Ament-Velasquez S.L."/>
            <person name="Kruys A."/>
            <person name="Hutchinson M.I."/>
            <person name="Powell A.J."/>
            <person name="Barry K."/>
            <person name="Miller A.N."/>
            <person name="Grigoriev I.V."/>
            <person name="Debuchy R."/>
            <person name="Gladieux P."/>
            <person name="Hiltunen Thoren M."/>
            <person name="Johannesson H."/>
        </authorList>
    </citation>
    <scope>NUCLEOTIDE SEQUENCE</scope>
    <source>
        <strain evidence="2">CBS 757.83</strain>
    </source>
</reference>
<dbReference type="EMBL" id="MU863649">
    <property type="protein sequence ID" value="KAK4099429.1"/>
    <property type="molecule type" value="Genomic_DNA"/>
</dbReference>
<accession>A0AAN6PWU3</accession>
<sequence>MTSTPRGARSTIEQKMKGLRMKREQRKTSRRELKRAGERRKEKGWKGSQDVTSINQLKIRQTSRLATRGKKIISCHMRGEIWDMQRSDFGASHT</sequence>
<evidence type="ECO:0000313" key="3">
    <source>
        <dbReference type="Proteomes" id="UP001305647"/>
    </source>
</evidence>